<dbReference type="Pfam" id="PF13487">
    <property type="entry name" value="HD_5"/>
    <property type="match status" value="1"/>
</dbReference>
<evidence type="ECO:0000313" key="2">
    <source>
        <dbReference type="EMBL" id="SDM53121.1"/>
    </source>
</evidence>
<dbReference type="Gene3D" id="1.10.3210.10">
    <property type="entry name" value="Hypothetical protein af1432"/>
    <property type="match status" value="1"/>
</dbReference>
<dbReference type="InterPro" id="IPR003607">
    <property type="entry name" value="HD/PDEase_dom"/>
</dbReference>
<reference evidence="2 3" key="1">
    <citation type="submission" date="2016-10" db="EMBL/GenBank/DDBJ databases">
        <authorList>
            <person name="de Groot N.N."/>
        </authorList>
    </citation>
    <scope>NUCLEOTIDE SEQUENCE [LARGE SCALE GENOMIC DNA]</scope>
    <source>
        <strain evidence="2 3">CGMCC 1.5012</strain>
    </source>
</reference>
<feature type="domain" description="HD-GYP" evidence="1">
    <location>
        <begin position="101"/>
        <end position="297"/>
    </location>
</feature>
<accession>A0A1G9TZU1</accession>
<keyword evidence="3" id="KW-1185">Reference proteome</keyword>
<dbReference type="PANTHER" id="PTHR43155">
    <property type="entry name" value="CYCLIC DI-GMP PHOSPHODIESTERASE PA4108-RELATED"/>
    <property type="match status" value="1"/>
</dbReference>
<dbReference type="SMART" id="SM00471">
    <property type="entry name" value="HDc"/>
    <property type="match status" value="1"/>
</dbReference>
<evidence type="ECO:0000259" key="1">
    <source>
        <dbReference type="PROSITE" id="PS51832"/>
    </source>
</evidence>
<dbReference type="PANTHER" id="PTHR43155:SF2">
    <property type="entry name" value="CYCLIC DI-GMP PHOSPHODIESTERASE PA4108"/>
    <property type="match status" value="1"/>
</dbReference>
<sequence length="344" mass="38152">MKLARDLRLFDASYGHSVLLRKGQTITETAIIRIISLGFSGLYIDDGAEDDVTVESGVNEELRVEFITGVKSLFLSFKGSFDKDVIKQIEKISVTVGRLIDEIKNNEDFMVNIVDLKMYDDYTYHHSLSVAVISLTIGIALGLNNVELHQLGLSAVLHDIGKLMIPASIIQKPGRLTCDEFELIKNHPMYGTKILPHRHDIPESIFDGILSHHERMDGSGYPKGLRDKEIPLSGRILAVADVYDALTSNRPYRLPSLPSEASEYIMGGTGSYFDEDVVSAFIRKVAPYPVGTCVRLSNGITAVVVKNREEAPLRPLVRILSGNMLIDLTDKRHLNIVINGLGYS</sequence>
<dbReference type="EMBL" id="FNID01000001">
    <property type="protein sequence ID" value="SDM53121.1"/>
    <property type="molecule type" value="Genomic_DNA"/>
</dbReference>
<dbReference type="STRING" id="258515.SAMN05192585_10131"/>
<dbReference type="SUPFAM" id="SSF109604">
    <property type="entry name" value="HD-domain/PDEase-like"/>
    <property type="match status" value="1"/>
</dbReference>
<dbReference type="PROSITE" id="PS51832">
    <property type="entry name" value="HD_GYP"/>
    <property type="match status" value="1"/>
</dbReference>
<gene>
    <name evidence="2" type="ORF">SAMN05192585_10131</name>
</gene>
<evidence type="ECO:0000313" key="3">
    <source>
        <dbReference type="Proteomes" id="UP000199182"/>
    </source>
</evidence>
<protein>
    <submittedName>
        <fullName evidence="2">HD domain-containing protein</fullName>
    </submittedName>
</protein>
<organism evidence="2 3">
    <name type="scientific">Acetanaerobacterium elongatum</name>
    <dbReference type="NCBI Taxonomy" id="258515"/>
    <lineage>
        <taxon>Bacteria</taxon>
        <taxon>Bacillati</taxon>
        <taxon>Bacillota</taxon>
        <taxon>Clostridia</taxon>
        <taxon>Eubacteriales</taxon>
        <taxon>Oscillospiraceae</taxon>
        <taxon>Acetanaerobacterium</taxon>
    </lineage>
</organism>
<proteinExistence type="predicted"/>
<dbReference type="OrthoDB" id="9804747at2"/>
<dbReference type="InterPro" id="IPR037522">
    <property type="entry name" value="HD_GYP_dom"/>
</dbReference>
<dbReference type="Proteomes" id="UP000199182">
    <property type="component" value="Unassembled WGS sequence"/>
</dbReference>
<dbReference type="AlphaFoldDB" id="A0A1G9TZU1"/>
<name>A0A1G9TZU1_9FIRM</name>
<dbReference type="CDD" id="cd00077">
    <property type="entry name" value="HDc"/>
    <property type="match status" value="1"/>
</dbReference>